<dbReference type="Proteomes" id="UP000199515">
    <property type="component" value="Unassembled WGS sequence"/>
</dbReference>
<feature type="transmembrane region" description="Helical" evidence="4">
    <location>
        <begin position="41"/>
        <end position="58"/>
    </location>
</feature>
<keyword evidence="7" id="KW-1185">Reference proteome</keyword>
<dbReference type="Pfam" id="PF02518">
    <property type="entry name" value="HATPase_c"/>
    <property type="match status" value="1"/>
</dbReference>
<evidence type="ECO:0000313" key="6">
    <source>
        <dbReference type="EMBL" id="SDZ36443.1"/>
    </source>
</evidence>
<reference evidence="6 7" key="1">
    <citation type="submission" date="2016-10" db="EMBL/GenBank/DDBJ databases">
        <authorList>
            <person name="de Groot N.N."/>
        </authorList>
    </citation>
    <scope>NUCLEOTIDE SEQUENCE [LARGE SCALE GENOMIC DNA]</scope>
    <source>
        <strain evidence="6 7">CPCC 202699</strain>
    </source>
</reference>
<keyword evidence="4" id="KW-1133">Transmembrane helix</keyword>
<keyword evidence="1" id="KW-0808">Transferase</keyword>
<evidence type="ECO:0000313" key="7">
    <source>
        <dbReference type="Proteomes" id="UP000199515"/>
    </source>
</evidence>
<dbReference type="PANTHER" id="PTHR24421:SF61">
    <property type="entry name" value="OXYGEN SENSOR HISTIDINE KINASE NREB"/>
    <property type="match status" value="1"/>
</dbReference>
<gene>
    <name evidence="6" type="ORF">SAMN05421504_113172</name>
</gene>
<keyword evidence="4" id="KW-0472">Membrane</keyword>
<keyword evidence="2 6" id="KW-0418">Kinase</keyword>
<feature type="domain" description="Histidine kinase/HSP90-like ATPase" evidence="5">
    <location>
        <begin position="258"/>
        <end position="343"/>
    </location>
</feature>
<evidence type="ECO:0000256" key="1">
    <source>
        <dbReference type="ARBA" id="ARBA00022679"/>
    </source>
</evidence>
<keyword evidence="4" id="KW-0812">Transmembrane</keyword>
<evidence type="ECO:0000259" key="5">
    <source>
        <dbReference type="Pfam" id="PF02518"/>
    </source>
</evidence>
<evidence type="ECO:0000256" key="2">
    <source>
        <dbReference type="ARBA" id="ARBA00022777"/>
    </source>
</evidence>
<name>A0A1H3SEE2_9PSEU</name>
<dbReference type="GO" id="GO:0016301">
    <property type="term" value="F:kinase activity"/>
    <property type="evidence" value="ECO:0007669"/>
    <property type="project" value="UniProtKB-KW"/>
</dbReference>
<dbReference type="InterPro" id="IPR036890">
    <property type="entry name" value="HATPase_C_sf"/>
</dbReference>
<protein>
    <submittedName>
        <fullName evidence="6">Signal transduction histidine kinase</fullName>
    </submittedName>
</protein>
<evidence type="ECO:0000256" key="4">
    <source>
        <dbReference type="SAM" id="Phobius"/>
    </source>
</evidence>
<dbReference type="PANTHER" id="PTHR24421">
    <property type="entry name" value="NITRATE/NITRITE SENSOR PROTEIN NARX-RELATED"/>
    <property type="match status" value="1"/>
</dbReference>
<dbReference type="GO" id="GO:0000160">
    <property type="term" value="P:phosphorelay signal transduction system"/>
    <property type="evidence" value="ECO:0007669"/>
    <property type="project" value="UniProtKB-KW"/>
</dbReference>
<keyword evidence="3" id="KW-0902">Two-component regulatory system</keyword>
<evidence type="ECO:0000256" key="3">
    <source>
        <dbReference type="ARBA" id="ARBA00023012"/>
    </source>
</evidence>
<sequence length="344" mass="36129">MLVIPCGLLGLLTVAHDVLVFTAVAVALLVAWCLSRLKWPYAHWVAAVQAATVVAIGLSQLKTGPQPVDSWVFVFTSVTSGTTQFEWNSKPLVAAGLSAVAIGAYWAGNKLAGPPGGWPPVAPVVRLVVEAALARGGYLLIRTWVRNADRGEVRAAALRRHASVEAARRAGEREYLAMLHDTASATLLMVATGTGRFDWLPERANRDLEALAEAPGLGAGHVDLAAMLSTLVEDSATRLDHLVEGPLPMPSTAAFGILHGVREAVANVEQHAGVDKASLTARVDESGIVVELADTGRGFDPGSVPPHRRGVSGSIVGRMATAGGYATVESRPGAGTTVRWRWPG</sequence>
<dbReference type="InterPro" id="IPR003594">
    <property type="entry name" value="HATPase_dom"/>
</dbReference>
<proteinExistence type="predicted"/>
<dbReference type="SUPFAM" id="SSF55874">
    <property type="entry name" value="ATPase domain of HSP90 chaperone/DNA topoisomerase II/histidine kinase"/>
    <property type="match status" value="1"/>
</dbReference>
<dbReference type="STRING" id="589385.SAMN05421504_113172"/>
<dbReference type="InterPro" id="IPR050482">
    <property type="entry name" value="Sensor_HK_TwoCompSys"/>
</dbReference>
<dbReference type="Gene3D" id="3.30.565.10">
    <property type="entry name" value="Histidine kinase-like ATPase, C-terminal domain"/>
    <property type="match status" value="1"/>
</dbReference>
<dbReference type="AlphaFoldDB" id="A0A1H3SEE2"/>
<organism evidence="6 7">
    <name type="scientific">Amycolatopsis xylanica</name>
    <dbReference type="NCBI Taxonomy" id="589385"/>
    <lineage>
        <taxon>Bacteria</taxon>
        <taxon>Bacillati</taxon>
        <taxon>Actinomycetota</taxon>
        <taxon>Actinomycetes</taxon>
        <taxon>Pseudonocardiales</taxon>
        <taxon>Pseudonocardiaceae</taxon>
        <taxon>Amycolatopsis</taxon>
    </lineage>
</organism>
<accession>A0A1H3SEE2</accession>
<dbReference type="EMBL" id="FNON01000013">
    <property type="protein sequence ID" value="SDZ36443.1"/>
    <property type="molecule type" value="Genomic_DNA"/>
</dbReference>